<evidence type="ECO:0000313" key="1">
    <source>
        <dbReference type="EMBL" id="KAK7289839.1"/>
    </source>
</evidence>
<keyword evidence="2" id="KW-1185">Reference proteome</keyword>
<dbReference type="Proteomes" id="UP001372338">
    <property type="component" value="Unassembled WGS sequence"/>
</dbReference>
<protein>
    <submittedName>
        <fullName evidence="1">Uncharacterized protein</fullName>
    </submittedName>
</protein>
<dbReference type="AlphaFoldDB" id="A0AAN9J2T0"/>
<proteinExistence type="predicted"/>
<organism evidence="1 2">
    <name type="scientific">Crotalaria pallida</name>
    <name type="common">Smooth rattlebox</name>
    <name type="synonym">Crotalaria striata</name>
    <dbReference type="NCBI Taxonomy" id="3830"/>
    <lineage>
        <taxon>Eukaryota</taxon>
        <taxon>Viridiplantae</taxon>
        <taxon>Streptophyta</taxon>
        <taxon>Embryophyta</taxon>
        <taxon>Tracheophyta</taxon>
        <taxon>Spermatophyta</taxon>
        <taxon>Magnoliopsida</taxon>
        <taxon>eudicotyledons</taxon>
        <taxon>Gunneridae</taxon>
        <taxon>Pentapetalae</taxon>
        <taxon>rosids</taxon>
        <taxon>fabids</taxon>
        <taxon>Fabales</taxon>
        <taxon>Fabaceae</taxon>
        <taxon>Papilionoideae</taxon>
        <taxon>50 kb inversion clade</taxon>
        <taxon>genistoids sensu lato</taxon>
        <taxon>core genistoids</taxon>
        <taxon>Crotalarieae</taxon>
        <taxon>Crotalaria</taxon>
    </lineage>
</organism>
<evidence type="ECO:0000313" key="2">
    <source>
        <dbReference type="Proteomes" id="UP001372338"/>
    </source>
</evidence>
<sequence length="74" mass="7988">MNLSVSSSGYHGAPHLPVLPSVATTAYNQMNYITNGTGGKFENSKNLQLDDNLEKKVLVPCYNVGSGVDLLQLY</sequence>
<name>A0AAN9J2T0_CROPI</name>
<comment type="caution">
    <text evidence="1">The sequence shown here is derived from an EMBL/GenBank/DDBJ whole genome shotgun (WGS) entry which is preliminary data.</text>
</comment>
<dbReference type="EMBL" id="JAYWIO010000001">
    <property type="protein sequence ID" value="KAK7289839.1"/>
    <property type="molecule type" value="Genomic_DNA"/>
</dbReference>
<gene>
    <name evidence="1" type="ORF">RIF29_03809</name>
</gene>
<accession>A0AAN9J2T0</accession>
<reference evidence="1 2" key="1">
    <citation type="submission" date="2024-01" db="EMBL/GenBank/DDBJ databases">
        <title>The genomes of 5 underutilized Papilionoideae crops provide insights into root nodulation and disease resistanc.</title>
        <authorList>
            <person name="Yuan L."/>
        </authorList>
    </citation>
    <scope>NUCLEOTIDE SEQUENCE [LARGE SCALE GENOMIC DNA]</scope>
    <source>
        <strain evidence="1">ZHUSHIDOU_FW_LH</strain>
        <tissue evidence="1">Leaf</tissue>
    </source>
</reference>